<accession>A0AAW4Z2J7</accession>
<feature type="compositionally biased region" description="Basic and acidic residues" evidence="1">
    <location>
        <begin position="87"/>
        <end position="99"/>
    </location>
</feature>
<dbReference type="RefSeq" id="WP_234128804.1">
    <property type="nucleotide sequence ID" value="NZ_JAHYQA010000006.1"/>
</dbReference>
<reference evidence="2" key="1">
    <citation type="submission" date="2021-07" db="EMBL/GenBank/DDBJ databases">
        <title>Comparative genomics of Bacteroides fragilis group isolates reveals species-dependent resistance mechanisms and validates clinical tools for resistance prediction.</title>
        <authorList>
            <person name="Wallace M.J."/>
            <person name="Jean S."/>
            <person name="Wallace M.A."/>
            <person name="Carey-Ann B.D."/>
            <person name="Dantas G."/>
        </authorList>
    </citation>
    <scope>NUCLEOTIDE SEQUENCE</scope>
    <source>
        <strain evidence="2">BJH_160</strain>
    </source>
</reference>
<feature type="region of interest" description="Disordered" evidence="1">
    <location>
        <begin position="70"/>
        <end position="119"/>
    </location>
</feature>
<proteinExistence type="predicted"/>
<dbReference type="AlphaFoldDB" id="A0AAW4Z2J7"/>
<protein>
    <submittedName>
        <fullName evidence="2">Uncharacterized protein</fullName>
    </submittedName>
</protein>
<gene>
    <name evidence="2" type="ORF">K0H07_12780</name>
</gene>
<comment type="caution">
    <text evidence="2">The sequence shown here is derived from an EMBL/GenBank/DDBJ whole genome shotgun (WGS) entry which is preliminary data.</text>
</comment>
<sequence length="169" mass="18682">MIIKTYKANTNISINVVLPSKKNLHITFTPLSDGSSVFTTDNEVIQKSIEKHYKFGKLFRLQALQGQSAEKEVTDKLKSTSLRKKKETPAAENVDKTELDNNENVGQSGETKDNDETGNDETICKVKVSDIAAAKDYLADKFGISRTSMRSTKAILEQAAVHGIEFEGL</sequence>
<evidence type="ECO:0000313" key="2">
    <source>
        <dbReference type="EMBL" id="MCE9238017.1"/>
    </source>
</evidence>
<name>A0AAW4Z2J7_BACT4</name>
<dbReference type="Proteomes" id="UP001200544">
    <property type="component" value="Unassembled WGS sequence"/>
</dbReference>
<evidence type="ECO:0000256" key="1">
    <source>
        <dbReference type="SAM" id="MobiDB-lite"/>
    </source>
</evidence>
<dbReference type="EMBL" id="JAHYQA010000006">
    <property type="protein sequence ID" value="MCE9238017.1"/>
    <property type="molecule type" value="Genomic_DNA"/>
</dbReference>
<organism evidence="2 3">
    <name type="scientific">Bacteroides thetaiotaomicron</name>
    <dbReference type="NCBI Taxonomy" id="818"/>
    <lineage>
        <taxon>Bacteria</taxon>
        <taxon>Pseudomonadati</taxon>
        <taxon>Bacteroidota</taxon>
        <taxon>Bacteroidia</taxon>
        <taxon>Bacteroidales</taxon>
        <taxon>Bacteroidaceae</taxon>
        <taxon>Bacteroides</taxon>
    </lineage>
</organism>
<evidence type="ECO:0000313" key="3">
    <source>
        <dbReference type="Proteomes" id="UP001200544"/>
    </source>
</evidence>